<dbReference type="GO" id="GO:0016787">
    <property type="term" value="F:hydrolase activity"/>
    <property type="evidence" value="ECO:0007669"/>
    <property type="project" value="UniProtKB-KW"/>
</dbReference>
<dbReference type="Proteomes" id="UP001501844">
    <property type="component" value="Unassembled WGS sequence"/>
</dbReference>
<dbReference type="InterPro" id="IPR019734">
    <property type="entry name" value="TPR_rpt"/>
</dbReference>
<feature type="domain" description="Beta-lactamase-related" evidence="4">
    <location>
        <begin position="15"/>
        <end position="319"/>
    </location>
</feature>
<feature type="repeat" description="TPR" evidence="3">
    <location>
        <begin position="403"/>
        <end position="436"/>
    </location>
</feature>
<dbReference type="SUPFAM" id="SSF56601">
    <property type="entry name" value="beta-lactamase/transpeptidase-like"/>
    <property type="match status" value="1"/>
</dbReference>
<comment type="caution">
    <text evidence="5">The sequence shown here is derived from an EMBL/GenBank/DDBJ whole genome shotgun (WGS) entry which is preliminary data.</text>
</comment>
<dbReference type="PANTHER" id="PTHR46825:SF8">
    <property type="entry name" value="BETA-LACTAMASE-RELATED"/>
    <property type="match status" value="1"/>
</dbReference>
<keyword evidence="2 3" id="KW-0802">TPR repeat</keyword>
<dbReference type="Gene3D" id="1.25.40.10">
    <property type="entry name" value="Tetratricopeptide repeat domain"/>
    <property type="match status" value="1"/>
</dbReference>
<evidence type="ECO:0000256" key="3">
    <source>
        <dbReference type="PROSITE-ProRule" id="PRU00339"/>
    </source>
</evidence>
<dbReference type="Pfam" id="PF00144">
    <property type="entry name" value="Beta-lactamase"/>
    <property type="match status" value="1"/>
</dbReference>
<organism evidence="5 6">
    <name type="scientific">Nibribacter koreensis</name>
    <dbReference type="NCBI Taxonomy" id="1084519"/>
    <lineage>
        <taxon>Bacteria</taxon>
        <taxon>Pseudomonadati</taxon>
        <taxon>Bacteroidota</taxon>
        <taxon>Cytophagia</taxon>
        <taxon>Cytophagales</taxon>
        <taxon>Hymenobacteraceae</taxon>
        <taxon>Nibribacter</taxon>
    </lineage>
</organism>
<dbReference type="PROSITE" id="PS50005">
    <property type="entry name" value="TPR"/>
    <property type="match status" value="1"/>
</dbReference>
<sequence>MVDKKASWLLSHPEIHAASIGVYKGGKVSMFHYGELDPGKGNKPTDSTIYEIASISKTFTGTLVAQAVLEGKMSLEDDVRKHLKEAYSNLTFEGKPIQIKHLLTHTSGLPRALPNDDHIWQNPGDSLAFKLHALAKDYSKEQFLRDLGQIKLSTLPGSDYAYSNLNPNLIAHILENIYGTSFDELLDQIIFKKAGLQSTRMQLTSKEKARLANGYNEKGVLMPHMESPLWGADGGLKSTLPDLMKYMAFQLDRSNAMAQKSQETVAGSSHGYFWTVRESKSTKTVSGHGGAFGTQTWFSFYPQQNNGIVVITNESGPNTASIISGMVPWNSLYIDLFMKLKQEGREKTIAFYNYLKTSKTKEYHFETAETELNELGYHLLEEKRVEDAIAIFDLNTQEFPASANAFDSLGEAYLAKGDKNLSLKSYKQALALDPNSDNAKKMIQKLEDPSKK</sequence>
<dbReference type="SUPFAM" id="SSF48452">
    <property type="entry name" value="TPR-like"/>
    <property type="match status" value="1"/>
</dbReference>
<proteinExistence type="predicted"/>
<evidence type="ECO:0000313" key="5">
    <source>
        <dbReference type="EMBL" id="GAA4303139.1"/>
    </source>
</evidence>
<evidence type="ECO:0000259" key="4">
    <source>
        <dbReference type="Pfam" id="PF00144"/>
    </source>
</evidence>
<dbReference type="InterPro" id="IPR013105">
    <property type="entry name" value="TPR_2"/>
</dbReference>
<dbReference type="EMBL" id="BAABGX010000002">
    <property type="protein sequence ID" value="GAA4303139.1"/>
    <property type="molecule type" value="Genomic_DNA"/>
</dbReference>
<dbReference type="InterPro" id="IPR011990">
    <property type="entry name" value="TPR-like_helical_dom_sf"/>
</dbReference>
<name>A0ABP8FGY5_9BACT</name>
<dbReference type="InterPro" id="IPR012338">
    <property type="entry name" value="Beta-lactam/transpept-like"/>
</dbReference>
<keyword evidence="5" id="KW-0378">Hydrolase</keyword>
<evidence type="ECO:0000256" key="2">
    <source>
        <dbReference type="ARBA" id="ARBA00022803"/>
    </source>
</evidence>
<keyword evidence="6" id="KW-1185">Reference proteome</keyword>
<dbReference type="InterPro" id="IPR050491">
    <property type="entry name" value="AmpC-like"/>
</dbReference>
<keyword evidence="1" id="KW-0677">Repeat</keyword>
<dbReference type="PANTHER" id="PTHR46825">
    <property type="entry name" value="D-ALANYL-D-ALANINE-CARBOXYPEPTIDASE/ENDOPEPTIDASE AMPH"/>
    <property type="match status" value="1"/>
</dbReference>
<dbReference type="SMART" id="SM00028">
    <property type="entry name" value="TPR"/>
    <property type="match status" value="1"/>
</dbReference>
<evidence type="ECO:0000313" key="6">
    <source>
        <dbReference type="Proteomes" id="UP001501844"/>
    </source>
</evidence>
<dbReference type="Pfam" id="PF07719">
    <property type="entry name" value="TPR_2"/>
    <property type="match status" value="1"/>
</dbReference>
<reference evidence="6" key="1">
    <citation type="journal article" date="2019" name="Int. J. Syst. Evol. Microbiol.">
        <title>The Global Catalogue of Microorganisms (GCM) 10K type strain sequencing project: providing services to taxonomists for standard genome sequencing and annotation.</title>
        <authorList>
            <consortium name="The Broad Institute Genomics Platform"/>
            <consortium name="The Broad Institute Genome Sequencing Center for Infectious Disease"/>
            <person name="Wu L."/>
            <person name="Ma J."/>
        </authorList>
    </citation>
    <scope>NUCLEOTIDE SEQUENCE [LARGE SCALE GENOMIC DNA]</scope>
    <source>
        <strain evidence="6">JCM 17917</strain>
    </source>
</reference>
<accession>A0ABP8FGY5</accession>
<evidence type="ECO:0000256" key="1">
    <source>
        <dbReference type="ARBA" id="ARBA00022737"/>
    </source>
</evidence>
<protein>
    <submittedName>
        <fullName evidence="5">Serine hydrolase domain-containing protein</fullName>
    </submittedName>
</protein>
<dbReference type="Gene3D" id="3.40.710.10">
    <property type="entry name" value="DD-peptidase/beta-lactamase superfamily"/>
    <property type="match status" value="1"/>
</dbReference>
<dbReference type="PROSITE" id="PS50293">
    <property type="entry name" value="TPR_REGION"/>
    <property type="match status" value="1"/>
</dbReference>
<dbReference type="InterPro" id="IPR001466">
    <property type="entry name" value="Beta-lactam-related"/>
</dbReference>
<gene>
    <name evidence="5" type="ORF">GCM10023183_15480</name>
</gene>